<organism evidence="1">
    <name type="scientific">Zea mays</name>
    <name type="common">Maize</name>
    <dbReference type="NCBI Taxonomy" id="4577"/>
    <lineage>
        <taxon>Eukaryota</taxon>
        <taxon>Viridiplantae</taxon>
        <taxon>Streptophyta</taxon>
        <taxon>Embryophyta</taxon>
        <taxon>Tracheophyta</taxon>
        <taxon>Spermatophyta</taxon>
        <taxon>Magnoliopsida</taxon>
        <taxon>Liliopsida</taxon>
        <taxon>Poales</taxon>
        <taxon>Poaceae</taxon>
        <taxon>PACMAD clade</taxon>
        <taxon>Panicoideae</taxon>
        <taxon>Andropogonodae</taxon>
        <taxon>Andropogoneae</taxon>
        <taxon>Tripsacinae</taxon>
        <taxon>Zea</taxon>
    </lineage>
</organism>
<reference evidence="1" key="2">
    <citation type="submission" date="2012-06" db="EMBL/GenBank/DDBJ databases">
        <authorList>
            <person name="Yu Y."/>
            <person name="Currie J."/>
            <person name="Lomeli R."/>
            <person name="Angelova A."/>
            <person name="Collura K."/>
            <person name="Wissotski M."/>
            <person name="Campos D."/>
            <person name="Kudrna D."/>
            <person name="Golser W."/>
            <person name="Ashely E."/>
            <person name="Descour A."/>
            <person name="Fernandes J."/>
            <person name="Soderlund C."/>
            <person name="Walbot V."/>
        </authorList>
    </citation>
    <scope>NUCLEOTIDE SEQUENCE</scope>
    <source>
        <strain evidence="1">B73</strain>
    </source>
</reference>
<sequence>MNQQPLTTGGKALNIRTSESFKTVRFGRP</sequence>
<protein>
    <submittedName>
        <fullName evidence="1">Uncharacterized protein</fullName>
    </submittedName>
</protein>
<accession>C4J7D0</accession>
<proteinExistence type="evidence at transcript level"/>
<evidence type="ECO:0000313" key="1">
    <source>
        <dbReference type="EMBL" id="ACR37080.1"/>
    </source>
</evidence>
<name>C4J7D0_MAIZE</name>
<reference evidence="1" key="1">
    <citation type="journal article" date="2009" name="PLoS Genet.">
        <title>Sequencing, mapping, and analysis of 27,455 maize full-length cDNAs.</title>
        <authorList>
            <person name="Soderlund C."/>
            <person name="Descour A."/>
            <person name="Kudrna D."/>
            <person name="Bomhoff M."/>
            <person name="Boyd L."/>
            <person name="Currie J."/>
            <person name="Angelova A."/>
            <person name="Collura K."/>
            <person name="Wissotski M."/>
            <person name="Ashley E."/>
            <person name="Morrow D."/>
            <person name="Fernandes J."/>
            <person name="Walbot V."/>
            <person name="Yu Y."/>
        </authorList>
    </citation>
    <scope>NUCLEOTIDE SEQUENCE</scope>
    <source>
        <strain evidence="1">B73</strain>
    </source>
</reference>
<dbReference type="AlphaFoldDB" id="C4J7D0"/>
<dbReference type="EMBL" id="BT086727">
    <property type="protein sequence ID" value="ACR37080.1"/>
    <property type="molecule type" value="mRNA"/>
</dbReference>